<dbReference type="Gene3D" id="3.30.1420.10">
    <property type="match status" value="1"/>
</dbReference>
<dbReference type="Pfam" id="PF04358">
    <property type="entry name" value="DsrC"/>
    <property type="match status" value="1"/>
</dbReference>
<sequence length="106" mass="12244">MGTQRLPEFDEDGLLKYPGQWSQSVARAIAQTDGIGELTEEHWGVINRMRTEYMLFGTVLSVRRLSLGEEREKRHVHELFQSYLEAWRLSGLPNPGGPARRYLERA</sequence>
<dbReference type="KEGG" id="sva:SVA_0281"/>
<gene>
    <name evidence="4" type="ORF">SVA_0281</name>
</gene>
<keyword evidence="5" id="KW-1185">Reference proteome</keyword>
<evidence type="ECO:0000256" key="3">
    <source>
        <dbReference type="ARBA" id="ARBA00022490"/>
    </source>
</evidence>
<dbReference type="GO" id="GO:0005737">
    <property type="term" value="C:cytoplasm"/>
    <property type="evidence" value="ECO:0007669"/>
    <property type="project" value="UniProtKB-SubCell"/>
</dbReference>
<dbReference type="GO" id="GO:0097163">
    <property type="term" value="F:sulfur carrier activity"/>
    <property type="evidence" value="ECO:0007669"/>
    <property type="project" value="TreeGrafter"/>
</dbReference>
<dbReference type="PANTHER" id="PTHR37010">
    <property type="entry name" value="SULFURTRANSFERASE TUSE"/>
    <property type="match status" value="1"/>
</dbReference>
<dbReference type="InterPro" id="IPR025526">
    <property type="entry name" value="DsrC-like_dom_sf"/>
</dbReference>
<dbReference type="AlphaFoldDB" id="A0A1B4V0N9"/>
<dbReference type="RefSeq" id="WP_096457729.1">
    <property type="nucleotide sequence ID" value="NZ_AP014936.1"/>
</dbReference>
<evidence type="ECO:0000313" key="4">
    <source>
        <dbReference type="EMBL" id="BAU46863.1"/>
    </source>
</evidence>
<dbReference type="OrthoDB" id="8562858at2"/>
<proteinExistence type="inferred from homology"/>
<dbReference type="Gene3D" id="1.10.10.370">
    <property type="entry name" value="DsrC-like protein, C-terminal domain"/>
    <property type="match status" value="1"/>
</dbReference>
<dbReference type="PANTHER" id="PTHR37010:SF1">
    <property type="entry name" value="SULFURTRANSFERASE TUSE"/>
    <property type="match status" value="1"/>
</dbReference>
<dbReference type="EMBL" id="AP014936">
    <property type="protein sequence ID" value="BAU46863.1"/>
    <property type="molecule type" value="Genomic_DNA"/>
</dbReference>
<evidence type="ECO:0000256" key="2">
    <source>
        <dbReference type="ARBA" id="ARBA00005718"/>
    </source>
</evidence>
<accession>A0A1B4V0N9</accession>
<evidence type="ECO:0000256" key="1">
    <source>
        <dbReference type="ARBA" id="ARBA00004496"/>
    </source>
</evidence>
<reference evidence="4 5" key="1">
    <citation type="submission" date="2015-08" db="EMBL/GenBank/DDBJ databases">
        <title>Complete genome sequence of Sulfurifustis variabilis.</title>
        <authorList>
            <person name="Miura A."/>
            <person name="Kojima H."/>
            <person name="Fukui M."/>
        </authorList>
    </citation>
    <scope>NUCLEOTIDE SEQUENCE [LARGE SCALE GENOMIC DNA]</scope>
    <source>
        <strain evidence="5">skN76</strain>
    </source>
</reference>
<keyword evidence="3" id="KW-0963">Cytoplasm</keyword>
<dbReference type="InterPro" id="IPR042072">
    <property type="entry name" value="DsrC-like_C"/>
</dbReference>
<evidence type="ECO:0000313" key="5">
    <source>
        <dbReference type="Proteomes" id="UP000218899"/>
    </source>
</evidence>
<comment type="subcellular location">
    <subcellularLocation>
        <location evidence="1">Cytoplasm</location>
    </subcellularLocation>
</comment>
<dbReference type="InterPro" id="IPR007453">
    <property type="entry name" value="DsrC/TusE"/>
</dbReference>
<comment type="similarity">
    <text evidence="2">Belongs to the DsrC/TusE family.</text>
</comment>
<dbReference type="Proteomes" id="UP000218899">
    <property type="component" value="Chromosome"/>
</dbReference>
<protein>
    <submittedName>
        <fullName evidence="4">Sulfur relay protein TusE</fullName>
    </submittedName>
</protein>
<organism evidence="4 5">
    <name type="scientific">Sulfurifustis variabilis</name>
    <dbReference type="NCBI Taxonomy" id="1675686"/>
    <lineage>
        <taxon>Bacteria</taxon>
        <taxon>Pseudomonadati</taxon>
        <taxon>Pseudomonadota</taxon>
        <taxon>Gammaproteobacteria</taxon>
        <taxon>Acidiferrobacterales</taxon>
        <taxon>Acidiferrobacteraceae</taxon>
        <taxon>Sulfurifustis</taxon>
    </lineage>
</organism>
<dbReference type="SUPFAM" id="SSF69721">
    <property type="entry name" value="DsrC, the gamma subunit of dissimilatory sulfite reductase"/>
    <property type="match status" value="1"/>
</dbReference>
<dbReference type="GO" id="GO:0002143">
    <property type="term" value="P:tRNA wobble position uridine thiolation"/>
    <property type="evidence" value="ECO:0007669"/>
    <property type="project" value="TreeGrafter"/>
</dbReference>
<name>A0A1B4V0N9_9GAMM</name>
<dbReference type="InterPro" id="IPR043163">
    <property type="entry name" value="DsrC-like_N"/>
</dbReference>